<reference evidence="1 2" key="1">
    <citation type="submission" date="2019-02" db="EMBL/GenBank/DDBJ databases">
        <title>Draft Genome Sequence of Maize Bushy Stunt-like Phytoplasma group 16SrI-B (Aster yellows) in South Africa.</title>
        <authorList>
            <person name="Coetzee B."/>
            <person name="Douglas-Smit N."/>
            <person name="Maree H.J."/>
            <person name="Burger J.T."/>
            <person name="Kruger K."/>
            <person name="Pietersen G."/>
        </authorList>
    </citation>
    <scope>NUCLEOTIDE SEQUENCE [LARGE SCALE GENOMIC DNA]</scope>
    <source>
        <strain evidence="1 2">De Villa</strain>
    </source>
</reference>
<evidence type="ECO:0000313" key="2">
    <source>
        <dbReference type="Proteomes" id="UP000289726"/>
    </source>
</evidence>
<dbReference type="AlphaFoldDB" id="A0A4P6M8G3"/>
<dbReference type="EMBL" id="CP035949">
    <property type="protein sequence ID" value="QBF23662.1"/>
    <property type="molecule type" value="Genomic_DNA"/>
</dbReference>
<protein>
    <submittedName>
        <fullName evidence="1">Uncharacterized protein</fullName>
    </submittedName>
</protein>
<evidence type="ECO:0000313" key="1">
    <source>
        <dbReference type="EMBL" id="QBF23662.1"/>
    </source>
</evidence>
<proteinExistence type="predicted"/>
<sequence>MAELWEKLFKDALGPNKIKFKLNIVSMDDMTPEEEAAFFENLDTASNYLVFAYQDKDDPDTILYQLLPDKNKDKEINFNLKSFRDYLVNQFQNDLAKPEWYDKLINTGGEMEILDLTDSKAFQNFFSLPSNTTIAQTKEQGTINTKTVNFPKIEENGVWKGNANQIIGIVSTCLLQVQNIDAKTKEEFFTYIAQTLEKDLYQSFYRIPLTTIQKYLVFDDVNRDYPNYLQLFDF</sequence>
<dbReference type="Proteomes" id="UP000289726">
    <property type="component" value="Chromosome"/>
</dbReference>
<accession>A0A4P6M8G3</accession>
<keyword evidence="2" id="KW-1185">Reference proteome</keyword>
<organism evidence="1 2">
    <name type="scientific">'Catharanthus roseus' aster yellows phytoplasma</name>
    <dbReference type="NCBI Taxonomy" id="1193712"/>
    <lineage>
        <taxon>Bacteria</taxon>
        <taxon>Bacillati</taxon>
        <taxon>Mycoplasmatota</taxon>
        <taxon>Mollicutes</taxon>
        <taxon>Acholeplasmatales</taxon>
        <taxon>Acholeplasmataceae</taxon>
        <taxon>Candidatus Phytoplasma</taxon>
        <taxon>16SrI (Aster yellows group)</taxon>
    </lineage>
</organism>
<dbReference type="RefSeq" id="WP_130427308.1">
    <property type="nucleotide sequence ID" value="NZ_CP035949.1"/>
</dbReference>
<gene>
    <name evidence="1" type="ORF">EXT02_00220</name>
</gene>
<name>A0A4P6M8G3_9MOLU</name>